<feature type="region of interest" description="Disordered" evidence="1">
    <location>
        <begin position="29"/>
        <end position="60"/>
    </location>
</feature>
<protein>
    <submittedName>
        <fullName evidence="2">Uncharacterized protein</fullName>
    </submittedName>
</protein>
<sequence>MSSADVIVPSTIKPKRGLASFKTMFSSKRQSIAQIPGSDESSSPSPTSARPSLESTIDCPTAGVETSSQKFAGSVPSLFGSNQKRAMEKAVEKEKKEQAKQAIQLSTIDEKGAFIPPTPLEKGYKDNFRDNDEDYFQTIISTPPERVRTFLSTESTISPGMFSSPSSKIKRYSLPSSFMTTSQQQQQPISSEFMSVDLTTPDLGSSPPPQVPPKDKHYTAYQAQQQQPKKRNNTVHIAYLTGTEDLSEALSESISSLMPSVPSSPSHEVPDLMDDDDSEISSSTNPSPRHSTASLQDDHSYDRSPVKTKVEGMNDLILGGPLPLSS</sequence>
<reference evidence="2 3" key="1">
    <citation type="submission" date="2016-07" db="EMBL/GenBank/DDBJ databases">
        <title>Pervasive Adenine N6-methylation of Active Genes in Fungi.</title>
        <authorList>
            <consortium name="DOE Joint Genome Institute"/>
            <person name="Mondo S.J."/>
            <person name="Dannebaum R.O."/>
            <person name="Kuo R.C."/>
            <person name="Labutti K."/>
            <person name="Haridas S."/>
            <person name="Kuo A."/>
            <person name="Salamov A."/>
            <person name="Ahrendt S.R."/>
            <person name="Lipzen A."/>
            <person name="Sullivan W."/>
            <person name="Andreopoulos W.B."/>
            <person name="Clum A."/>
            <person name="Lindquist E."/>
            <person name="Daum C."/>
            <person name="Ramamoorthy G.K."/>
            <person name="Gryganskyi A."/>
            <person name="Culley D."/>
            <person name="Magnuson J.K."/>
            <person name="James T.Y."/>
            <person name="O'Malley M.A."/>
            <person name="Stajich J.E."/>
            <person name="Spatafora J.W."/>
            <person name="Visel A."/>
            <person name="Grigoriev I.V."/>
        </authorList>
    </citation>
    <scope>NUCLEOTIDE SEQUENCE [LARGE SCALE GENOMIC DNA]</scope>
    <source>
        <strain evidence="2 3">NRRL 3116</strain>
    </source>
</reference>
<feature type="compositionally biased region" description="Low complexity" evidence="1">
    <location>
        <begin position="36"/>
        <end position="52"/>
    </location>
</feature>
<feature type="compositionally biased region" description="Low complexity" evidence="1">
    <location>
        <begin position="249"/>
        <end position="267"/>
    </location>
</feature>
<evidence type="ECO:0000313" key="3">
    <source>
        <dbReference type="Proteomes" id="UP000193648"/>
    </source>
</evidence>
<proteinExistence type="predicted"/>
<dbReference type="EMBL" id="MCFF01000007">
    <property type="protein sequence ID" value="ORZ26263.1"/>
    <property type="molecule type" value="Genomic_DNA"/>
</dbReference>
<feature type="region of interest" description="Disordered" evidence="1">
    <location>
        <begin position="249"/>
        <end position="326"/>
    </location>
</feature>
<organism evidence="2 3">
    <name type="scientific">Lobosporangium transversale</name>
    <dbReference type="NCBI Taxonomy" id="64571"/>
    <lineage>
        <taxon>Eukaryota</taxon>
        <taxon>Fungi</taxon>
        <taxon>Fungi incertae sedis</taxon>
        <taxon>Mucoromycota</taxon>
        <taxon>Mortierellomycotina</taxon>
        <taxon>Mortierellomycetes</taxon>
        <taxon>Mortierellales</taxon>
        <taxon>Mortierellaceae</taxon>
        <taxon>Lobosporangium</taxon>
    </lineage>
</organism>
<dbReference type="InParanoid" id="A0A1Y2GXR3"/>
<feature type="compositionally biased region" description="Basic and acidic residues" evidence="1">
    <location>
        <begin position="85"/>
        <end position="99"/>
    </location>
</feature>
<evidence type="ECO:0000256" key="1">
    <source>
        <dbReference type="SAM" id="MobiDB-lite"/>
    </source>
</evidence>
<feature type="region of interest" description="Disordered" evidence="1">
    <location>
        <begin position="177"/>
        <end position="235"/>
    </location>
</feature>
<feature type="compositionally biased region" description="Polar residues" evidence="1">
    <location>
        <begin position="280"/>
        <end position="295"/>
    </location>
</feature>
<dbReference type="AlphaFoldDB" id="A0A1Y2GXR3"/>
<dbReference type="GeneID" id="33565048"/>
<feature type="compositionally biased region" description="Low complexity" evidence="1">
    <location>
        <begin position="177"/>
        <end position="194"/>
    </location>
</feature>
<dbReference type="RefSeq" id="XP_021884028.1">
    <property type="nucleotide sequence ID" value="XM_022023204.1"/>
</dbReference>
<dbReference type="Proteomes" id="UP000193648">
    <property type="component" value="Unassembled WGS sequence"/>
</dbReference>
<feature type="compositionally biased region" description="Basic and acidic residues" evidence="1">
    <location>
        <begin position="296"/>
        <end position="312"/>
    </location>
</feature>
<feature type="region of interest" description="Disordered" evidence="1">
    <location>
        <begin position="72"/>
        <end position="129"/>
    </location>
</feature>
<comment type="caution">
    <text evidence="2">The sequence shown here is derived from an EMBL/GenBank/DDBJ whole genome shotgun (WGS) entry which is preliminary data.</text>
</comment>
<gene>
    <name evidence="2" type="ORF">BCR41DRAFT_348019</name>
</gene>
<accession>A0A1Y2GXR3</accession>
<dbReference type="OrthoDB" id="2262261at2759"/>
<keyword evidence="3" id="KW-1185">Reference proteome</keyword>
<name>A0A1Y2GXR3_9FUNG</name>
<evidence type="ECO:0000313" key="2">
    <source>
        <dbReference type="EMBL" id="ORZ26263.1"/>
    </source>
</evidence>